<accession>S7Z4P6</accession>
<evidence type="ECO:0000313" key="2">
    <source>
        <dbReference type="Proteomes" id="UP000019376"/>
    </source>
</evidence>
<evidence type="ECO:0000313" key="1">
    <source>
        <dbReference type="EMBL" id="EPS25490.1"/>
    </source>
</evidence>
<sequence>MLHAEGPIMFAFRVPTYYIKNLEPIPSDKSKYPRDSAGPIINAPLPRSVGCEDAGPPSRHYRFHINMGRVAWSY</sequence>
<name>S7Z4P6_PENO1</name>
<dbReference type="AlphaFoldDB" id="S7Z4P6"/>
<organism evidence="1 2">
    <name type="scientific">Penicillium oxalicum (strain 114-2 / CGMCC 5302)</name>
    <name type="common">Penicillium decumbens</name>
    <dbReference type="NCBI Taxonomy" id="933388"/>
    <lineage>
        <taxon>Eukaryota</taxon>
        <taxon>Fungi</taxon>
        <taxon>Dikarya</taxon>
        <taxon>Ascomycota</taxon>
        <taxon>Pezizomycotina</taxon>
        <taxon>Eurotiomycetes</taxon>
        <taxon>Eurotiomycetidae</taxon>
        <taxon>Eurotiales</taxon>
        <taxon>Aspergillaceae</taxon>
        <taxon>Penicillium</taxon>
    </lineage>
</organism>
<dbReference type="Proteomes" id="UP000019376">
    <property type="component" value="Unassembled WGS sequence"/>
</dbReference>
<keyword evidence="2" id="KW-1185">Reference proteome</keyword>
<proteinExistence type="predicted"/>
<protein>
    <submittedName>
        <fullName evidence="1">Uncharacterized protein</fullName>
    </submittedName>
</protein>
<reference evidence="1 2" key="1">
    <citation type="journal article" date="2013" name="PLoS ONE">
        <title>Genomic and secretomic analyses reveal unique features of the lignocellulolytic enzyme system of Penicillium decumbens.</title>
        <authorList>
            <person name="Liu G."/>
            <person name="Zhang L."/>
            <person name="Wei X."/>
            <person name="Zou G."/>
            <person name="Qin Y."/>
            <person name="Ma L."/>
            <person name="Li J."/>
            <person name="Zheng H."/>
            <person name="Wang S."/>
            <person name="Wang C."/>
            <person name="Xun L."/>
            <person name="Zhao G.-P."/>
            <person name="Zhou Z."/>
            <person name="Qu Y."/>
        </authorList>
    </citation>
    <scope>NUCLEOTIDE SEQUENCE [LARGE SCALE GENOMIC DNA]</scope>
    <source>
        <strain evidence="2">114-2 / CGMCC 5302</strain>
    </source>
</reference>
<dbReference type="EMBL" id="KB644408">
    <property type="protein sequence ID" value="EPS25490.1"/>
    <property type="molecule type" value="Genomic_DNA"/>
</dbReference>
<gene>
    <name evidence="1" type="ORF">PDE_00423</name>
</gene>
<dbReference type="HOGENOM" id="CLU_2688580_0_0_1"/>